<protein>
    <submittedName>
        <fullName evidence="6">NAD(P)-dependent oxidoreductase</fullName>
        <ecNumber evidence="6">1.1.-.-</ecNumber>
    </submittedName>
</protein>
<dbReference type="PIRSF" id="PIRSF000103">
    <property type="entry name" value="HIBADH"/>
    <property type="match status" value="1"/>
</dbReference>
<dbReference type="KEGG" id="proo:MJB10_03920"/>
<organism evidence="6 7">
    <name type="scientific">Paenibacillus roseopurpureus</name>
    <dbReference type="NCBI Taxonomy" id="2918901"/>
    <lineage>
        <taxon>Bacteria</taxon>
        <taxon>Bacillati</taxon>
        <taxon>Bacillota</taxon>
        <taxon>Bacilli</taxon>
        <taxon>Bacillales</taxon>
        <taxon>Paenibacillaceae</taxon>
        <taxon>Paenibacillus</taxon>
    </lineage>
</organism>
<dbReference type="InterPro" id="IPR013328">
    <property type="entry name" value="6PGD_dom2"/>
</dbReference>
<dbReference type="InterPro" id="IPR002204">
    <property type="entry name" value="3-OH-isobutyrate_DH-rel_CS"/>
</dbReference>
<keyword evidence="2 6" id="KW-0560">Oxidoreductase</keyword>
<name>A0AA96LQB6_9BACL</name>
<evidence type="ECO:0000313" key="7">
    <source>
        <dbReference type="Proteomes" id="UP001304650"/>
    </source>
</evidence>
<accession>A0AA96LQB6</accession>
<dbReference type="Gene3D" id="1.10.1040.10">
    <property type="entry name" value="N-(1-d-carboxylethyl)-l-norvaline Dehydrogenase, domain 2"/>
    <property type="match status" value="1"/>
</dbReference>
<gene>
    <name evidence="6" type="ORF">MJB10_03920</name>
</gene>
<dbReference type="Pfam" id="PF03446">
    <property type="entry name" value="NAD_binding_2"/>
    <property type="match status" value="1"/>
</dbReference>
<dbReference type="GO" id="GO:0050661">
    <property type="term" value="F:NADP binding"/>
    <property type="evidence" value="ECO:0007669"/>
    <property type="project" value="InterPro"/>
</dbReference>
<dbReference type="PANTHER" id="PTHR22981:SF7">
    <property type="entry name" value="3-HYDROXYISOBUTYRATE DEHYDROGENASE, MITOCHONDRIAL"/>
    <property type="match status" value="1"/>
</dbReference>
<dbReference type="PROSITE" id="PS00895">
    <property type="entry name" value="3_HYDROXYISOBUT_DH"/>
    <property type="match status" value="1"/>
</dbReference>
<dbReference type="InterPro" id="IPR015815">
    <property type="entry name" value="HIBADH-related"/>
</dbReference>
<dbReference type="Proteomes" id="UP001304650">
    <property type="component" value="Chromosome"/>
</dbReference>
<evidence type="ECO:0000256" key="1">
    <source>
        <dbReference type="ARBA" id="ARBA00009080"/>
    </source>
</evidence>
<evidence type="ECO:0000313" key="6">
    <source>
        <dbReference type="EMBL" id="WNR45293.1"/>
    </source>
</evidence>
<comment type="similarity">
    <text evidence="1">Belongs to the HIBADH-related family.</text>
</comment>
<evidence type="ECO:0000259" key="5">
    <source>
        <dbReference type="Pfam" id="PF03446"/>
    </source>
</evidence>
<dbReference type="SUPFAM" id="SSF51735">
    <property type="entry name" value="NAD(P)-binding Rossmann-fold domains"/>
    <property type="match status" value="1"/>
</dbReference>
<dbReference type="GO" id="GO:0016616">
    <property type="term" value="F:oxidoreductase activity, acting on the CH-OH group of donors, NAD or NADP as acceptor"/>
    <property type="evidence" value="ECO:0007669"/>
    <property type="project" value="TreeGrafter"/>
</dbReference>
<dbReference type="EMBL" id="CP130319">
    <property type="protein sequence ID" value="WNR45293.1"/>
    <property type="molecule type" value="Genomic_DNA"/>
</dbReference>
<keyword evidence="3" id="KW-0520">NAD</keyword>
<dbReference type="Gene3D" id="3.40.50.720">
    <property type="entry name" value="NAD(P)-binding Rossmann-like Domain"/>
    <property type="match status" value="1"/>
</dbReference>
<proteinExistence type="inferred from homology"/>
<dbReference type="PANTHER" id="PTHR22981">
    <property type="entry name" value="3-HYDROXYISOBUTYRATE DEHYDROGENASE-RELATED"/>
    <property type="match status" value="1"/>
</dbReference>
<dbReference type="InterPro" id="IPR006115">
    <property type="entry name" value="6PGDH_NADP-bd"/>
</dbReference>
<feature type="active site" evidence="4">
    <location>
        <position position="179"/>
    </location>
</feature>
<dbReference type="AlphaFoldDB" id="A0AA96LQB6"/>
<keyword evidence="7" id="KW-1185">Reference proteome</keyword>
<feature type="domain" description="6-phosphogluconate dehydrogenase NADP-binding" evidence="5">
    <location>
        <begin position="12"/>
        <end position="162"/>
    </location>
</feature>
<dbReference type="SUPFAM" id="SSF48179">
    <property type="entry name" value="6-phosphogluconate dehydrogenase C-terminal domain-like"/>
    <property type="match status" value="1"/>
</dbReference>
<dbReference type="GO" id="GO:0016054">
    <property type="term" value="P:organic acid catabolic process"/>
    <property type="evidence" value="ECO:0007669"/>
    <property type="project" value="UniProtKB-ARBA"/>
</dbReference>
<evidence type="ECO:0000256" key="4">
    <source>
        <dbReference type="PIRSR" id="PIRSR000103-1"/>
    </source>
</evidence>
<dbReference type="InterPro" id="IPR036291">
    <property type="entry name" value="NAD(P)-bd_dom_sf"/>
</dbReference>
<dbReference type="EC" id="1.1.-.-" evidence="6"/>
<evidence type="ECO:0000256" key="3">
    <source>
        <dbReference type="ARBA" id="ARBA00023027"/>
    </source>
</evidence>
<sequence length="292" mass="31776">MTLKHTQDLPLLGFIGLGAMGGRMARNLLKAGYPLYSFDLDKDHLEACVREGACRAESVKEVVDTSDIVLTSLPTSEVFVHVAEEVLLPSARQGQIFIELGTTVPADIRRLSAQFSERGALLLDAPVTGWITGAEEGTLRIWIGGDEKAYARCLPILRVIGDPEKLHYFGESGNGQVAKGINQLLSGLQAAAFMEVAAFGVRSGLSPDFLGESFGYKSGFPKTVERIAGGSGEEIGVNFQELRYYLREAEEGGFALPLTEALHAFCKDGDKLSLQKGQPTPSFWRELIKWKP</sequence>
<dbReference type="RefSeq" id="WP_314801920.1">
    <property type="nucleotide sequence ID" value="NZ_CP130319.1"/>
</dbReference>
<dbReference type="InterPro" id="IPR008927">
    <property type="entry name" value="6-PGluconate_DH-like_C_sf"/>
</dbReference>
<evidence type="ECO:0000256" key="2">
    <source>
        <dbReference type="ARBA" id="ARBA00023002"/>
    </source>
</evidence>
<reference evidence="6" key="1">
    <citation type="submission" date="2022-02" db="EMBL/GenBank/DDBJ databases">
        <title>Paenibacillus sp. MBLB1832 Whole Genome Shotgun Sequencing.</title>
        <authorList>
            <person name="Hwang C.Y."/>
            <person name="Cho E.-S."/>
            <person name="Seo M.-J."/>
        </authorList>
    </citation>
    <scope>NUCLEOTIDE SEQUENCE</scope>
    <source>
        <strain evidence="6">MBLB1832</strain>
    </source>
</reference>